<feature type="domain" description="Copper acquisition factor BIM1-like" evidence="9">
    <location>
        <begin position="18"/>
        <end position="198"/>
    </location>
</feature>
<gene>
    <name evidence="10" type="ORF">BT63DRAFT_450705</name>
</gene>
<feature type="chain" id="PRO_5025512307" description="Copper acquisition factor BIM1-like domain-containing protein" evidence="8">
    <location>
        <begin position="20"/>
        <end position="247"/>
    </location>
</feature>
<keyword evidence="2" id="KW-1003">Cell membrane</keyword>
<evidence type="ECO:0000256" key="1">
    <source>
        <dbReference type="ARBA" id="ARBA00004609"/>
    </source>
</evidence>
<keyword evidence="5" id="KW-0472">Membrane</keyword>
<dbReference type="EMBL" id="MU004231">
    <property type="protein sequence ID" value="KAF2672677.1"/>
    <property type="molecule type" value="Genomic_DNA"/>
</dbReference>
<evidence type="ECO:0000313" key="11">
    <source>
        <dbReference type="Proteomes" id="UP000799302"/>
    </source>
</evidence>
<dbReference type="InterPro" id="IPR046936">
    <property type="entry name" value="BIM1-like"/>
</dbReference>
<dbReference type="PANTHER" id="PTHR34992">
    <property type="entry name" value="HYPHAL ANASTAMOSIS-7 PROTEIN"/>
    <property type="match status" value="1"/>
</dbReference>
<dbReference type="InterPro" id="IPR046530">
    <property type="entry name" value="BIM1-like_dom"/>
</dbReference>
<keyword evidence="6" id="KW-0325">Glycoprotein</keyword>
<evidence type="ECO:0000256" key="6">
    <source>
        <dbReference type="ARBA" id="ARBA00023180"/>
    </source>
</evidence>
<evidence type="ECO:0000256" key="3">
    <source>
        <dbReference type="ARBA" id="ARBA00022622"/>
    </source>
</evidence>
<evidence type="ECO:0000256" key="2">
    <source>
        <dbReference type="ARBA" id="ARBA00022475"/>
    </source>
</evidence>
<dbReference type="Pfam" id="PF20238">
    <property type="entry name" value="BIM1-like_dom"/>
    <property type="match status" value="1"/>
</dbReference>
<dbReference type="GO" id="GO:0005886">
    <property type="term" value="C:plasma membrane"/>
    <property type="evidence" value="ECO:0007669"/>
    <property type="project" value="UniProtKB-SubCell"/>
</dbReference>
<evidence type="ECO:0000256" key="5">
    <source>
        <dbReference type="ARBA" id="ARBA00023136"/>
    </source>
</evidence>
<evidence type="ECO:0000256" key="4">
    <source>
        <dbReference type="ARBA" id="ARBA00022729"/>
    </source>
</evidence>
<accession>A0A6A6UML3</accession>
<evidence type="ECO:0000256" key="7">
    <source>
        <dbReference type="ARBA" id="ARBA00023288"/>
    </source>
</evidence>
<keyword evidence="11" id="KW-1185">Reference proteome</keyword>
<keyword evidence="3" id="KW-0336">GPI-anchor</keyword>
<reference evidence="10" key="1">
    <citation type="journal article" date="2020" name="Stud. Mycol.">
        <title>101 Dothideomycetes genomes: a test case for predicting lifestyles and emergence of pathogens.</title>
        <authorList>
            <person name="Haridas S."/>
            <person name="Albert R."/>
            <person name="Binder M."/>
            <person name="Bloem J."/>
            <person name="Labutti K."/>
            <person name="Salamov A."/>
            <person name="Andreopoulos B."/>
            <person name="Baker S."/>
            <person name="Barry K."/>
            <person name="Bills G."/>
            <person name="Bluhm B."/>
            <person name="Cannon C."/>
            <person name="Castanera R."/>
            <person name="Culley D."/>
            <person name="Daum C."/>
            <person name="Ezra D."/>
            <person name="Gonzalez J."/>
            <person name="Henrissat B."/>
            <person name="Kuo A."/>
            <person name="Liang C."/>
            <person name="Lipzen A."/>
            <person name="Lutzoni F."/>
            <person name="Magnuson J."/>
            <person name="Mondo S."/>
            <person name="Nolan M."/>
            <person name="Ohm R."/>
            <person name="Pangilinan J."/>
            <person name="Park H.-J."/>
            <person name="Ramirez L."/>
            <person name="Alfaro M."/>
            <person name="Sun H."/>
            <person name="Tritt A."/>
            <person name="Yoshinaga Y."/>
            <person name="Zwiers L.-H."/>
            <person name="Turgeon B."/>
            <person name="Goodwin S."/>
            <person name="Spatafora J."/>
            <person name="Crous P."/>
            <person name="Grigoriev I."/>
        </authorList>
    </citation>
    <scope>NUCLEOTIDE SEQUENCE</scope>
    <source>
        <strain evidence="10">CBS 115976</strain>
    </source>
</reference>
<evidence type="ECO:0000259" key="9">
    <source>
        <dbReference type="Pfam" id="PF20238"/>
    </source>
</evidence>
<keyword evidence="4 8" id="KW-0732">Signal</keyword>
<dbReference type="AlphaFoldDB" id="A0A6A6UML3"/>
<comment type="subcellular location">
    <subcellularLocation>
        <location evidence="1">Cell membrane</location>
        <topology evidence="1">Lipid-anchor</topology>
        <topology evidence="1">GPI-anchor</topology>
    </subcellularLocation>
</comment>
<dbReference type="CDD" id="cd21176">
    <property type="entry name" value="LPMO_auxiliary-like"/>
    <property type="match status" value="1"/>
</dbReference>
<proteinExistence type="predicted"/>
<protein>
    <recommendedName>
        <fullName evidence="9">Copper acquisition factor BIM1-like domain-containing protein</fullName>
    </recommendedName>
</protein>
<dbReference type="OrthoDB" id="5329488at2759"/>
<organism evidence="10 11">
    <name type="scientific">Microthyrium microscopicum</name>
    <dbReference type="NCBI Taxonomy" id="703497"/>
    <lineage>
        <taxon>Eukaryota</taxon>
        <taxon>Fungi</taxon>
        <taxon>Dikarya</taxon>
        <taxon>Ascomycota</taxon>
        <taxon>Pezizomycotina</taxon>
        <taxon>Dothideomycetes</taxon>
        <taxon>Dothideomycetes incertae sedis</taxon>
        <taxon>Microthyriales</taxon>
        <taxon>Microthyriaceae</taxon>
        <taxon>Microthyrium</taxon>
    </lineage>
</organism>
<evidence type="ECO:0000313" key="10">
    <source>
        <dbReference type="EMBL" id="KAF2672677.1"/>
    </source>
</evidence>
<dbReference type="PANTHER" id="PTHR34992:SF10">
    <property type="entry name" value="COPPER ACQUISITION FACTOR BIM1-LIKE DOMAIN-CONTAINING PROTEIN"/>
    <property type="match status" value="1"/>
</dbReference>
<feature type="signal peptide" evidence="8">
    <location>
        <begin position="1"/>
        <end position="19"/>
    </location>
</feature>
<sequence length="247" mass="26201">MWTTTLFAATAALIAQTSAHLVITYPGWRGDNLINNGTLPDGSIPPDGLGTSWQNGSYAFPYGMQWMYPCGGMPTSTNRTKWPVTGGAVSFQPGWFSGHSQALIYINLGIGTVPLNMSLVMNPVFQITGPNNNAYPGTFCLPQVPLPANLTVKVGDNATIQVIETAQHGAALYSCVDITFAEPKDVPPVTSENCFNSTTQQGNGGPIGQNFVYTAPGSSTSWASSTSAISWTTFLTLMFASLFAISL</sequence>
<name>A0A6A6UML3_9PEZI</name>
<dbReference type="GO" id="GO:0098552">
    <property type="term" value="C:side of membrane"/>
    <property type="evidence" value="ECO:0007669"/>
    <property type="project" value="UniProtKB-KW"/>
</dbReference>
<keyword evidence="7" id="KW-0449">Lipoprotein</keyword>
<dbReference type="Proteomes" id="UP000799302">
    <property type="component" value="Unassembled WGS sequence"/>
</dbReference>
<evidence type="ECO:0000256" key="8">
    <source>
        <dbReference type="SAM" id="SignalP"/>
    </source>
</evidence>